<name>A0ABP4YLB0_9MICO</name>
<evidence type="ECO:0000313" key="1">
    <source>
        <dbReference type="EMBL" id="GAA1815368.1"/>
    </source>
</evidence>
<protein>
    <submittedName>
        <fullName evidence="1">Uncharacterized protein</fullName>
    </submittedName>
</protein>
<comment type="caution">
    <text evidence="1">The sequence shown here is derived from an EMBL/GenBank/DDBJ whole genome shotgun (WGS) entry which is preliminary data.</text>
</comment>
<gene>
    <name evidence="1" type="ORF">GCM10009749_26390</name>
</gene>
<proteinExistence type="predicted"/>
<organism evidence="1 2">
    <name type="scientific">Agromyces neolithicus</name>
    <dbReference type="NCBI Taxonomy" id="269420"/>
    <lineage>
        <taxon>Bacteria</taxon>
        <taxon>Bacillati</taxon>
        <taxon>Actinomycetota</taxon>
        <taxon>Actinomycetes</taxon>
        <taxon>Micrococcales</taxon>
        <taxon>Microbacteriaceae</taxon>
        <taxon>Agromyces</taxon>
    </lineage>
</organism>
<reference evidence="2" key="1">
    <citation type="journal article" date="2019" name="Int. J. Syst. Evol. Microbiol.">
        <title>The Global Catalogue of Microorganisms (GCM) 10K type strain sequencing project: providing services to taxonomists for standard genome sequencing and annotation.</title>
        <authorList>
            <consortium name="The Broad Institute Genomics Platform"/>
            <consortium name="The Broad Institute Genome Sequencing Center for Infectious Disease"/>
            <person name="Wu L."/>
            <person name="Ma J."/>
        </authorList>
    </citation>
    <scope>NUCLEOTIDE SEQUENCE [LARGE SCALE GENOMIC DNA]</scope>
    <source>
        <strain evidence="2">JCM 14322</strain>
    </source>
</reference>
<sequence>MGSGAQLTGPMLTGLTDGSGRAIHSLAAITFRPLSWALSTTDSDDVLADRGWVDATAWLLYEDDRDSHDLRWLAPSGIPETRSILHAPSNTEFQMYSKEIAPIMVGRIP</sequence>
<keyword evidence="2" id="KW-1185">Reference proteome</keyword>
<dbReference type="Proteomes" id="UP001500002">
    <property type="component" value="Unassembled WGS sequence"/>
</dbReference>
<accession>A0ABP4YLB0</accession>
<evidence type="ECO:0000313" key="2">
    <source>
        <dbReference type="Proteomes" id="UP001500002"/>
    </source>
</evidence>
<dbReference type="EMBL" id="BAAANJ010000009">
    <property type="protein sequence ID" value="GAA1815368.1"/>
    <property type="molecule type" value="Genomic_DNA"/>
</dbReference>